<dbReference type="InterPro" id="IPR001544">
    <property type="entry name" value="Aminotrans_IV"/>
</dbReference>
<protein>
    <submittedName>
        <fullName evidence="1">Uncharacterized protein</fullName>
    </submittedName>
</protein>
<dbReference type="GO" id="GO:0003824">
    <property type="term" value="F:catalytic activity"/>
    <property type="evidence" value="ECO:0007669"/>
    <property type="project" value="InterPro"/>
</dbReference>
<sequence>MNKLLETIKIVNGIAPFLAFHNERLNHARQILFNAPDQIDLNNFIIAPSQSEIYKCRIIYSKTIEMVEYSHYKPRHFQTFKVIEDDNIAYDFKYLNRENLNRLLRFKGQADDILIIKKGMVTDTSIANVAFLSKDKWLTPSTPLLKGTTRERFLKEKKIVEARITLEDLNNFSKMAIMNALLGFIIIENFKLC</sequence>
<name>A0A4E0RQI4_9GAMM</name>
<dbReference type="Proteomes" id="UP000030428">
    <property type="component" value="Unassembled WGS sequence"/>
</dbReference>
<evidence type="ECO:0000313" key="1">
    <source>
        <dbReference type="EMBL" id="TGO02574.1"/>
    </source>
</evidence>
<gene>
    <name evidence="1" type="ORF">PN36_22735</name>
</gene>
<keyword evidence="2" id="KW-1185">Reference proteome</keyword>
<dbReference type="AlphaFoldDB" id="A0A4E0RQI4"/>
<accession>A0A4E0RQI4</accession>
<dbReference type="EMBL" id="JSZA02000108">
    <property type="protein sequence ID" value="TGO02574.1"/>
    <property type="molecule type" value="Genomic_DNA"/>
</dbReference>
<reference evidence="1 2" key="1">
    <citation type="journal article" date="2016" name="Front. Microbiol.">
        <title>Single-Cell (Meta-)Genomics of a Dimorphic Candidatus Thiomargarita nelsonii Reveals Genomic Plasticity.</title>
        <authorList>
            <person name="Flood B.E."/>
            <person name="Fliss P."/>
            <person name="Jones D.S."/>
            <person name="Dick G.J."/>
            <person name="Jain S."/>
            <person name="Kaster A.K."/>
            <person name="Winkel M."/>
            <person name="Mussmann M."/>
            <person name="Bailey J."/>
        </authorList>
    </citation>
    <scope>NUCLEOTIDE SEQUENCE [LARGE SCALE GENOMIC DNA]</scope>
    <source>
        <strain evidence="1">Hydrate Ridge</strain>
    </source>
</reference>
<dbReference type="InterPro" id="IPR036038">
    <property type="entry name" value="Aminotransferase-like"/>
</dbReference>
<evidence type="ECO:0000313" key="2">
    <source>
        <dbReference type="Proteomes" id="UP000030428"/>
    </source>
</evidence>
<organism evidence="1 2">
    <name type="scientific">Candidatus Thiomargarita nelsonii</name>
    <dbReference type="NCBI Taxonomy" id="1003181"/>
    <lineage>
        <taxon>Bacteria</taxon>
        <taxon>Pseudomonadati</taxon>
        <taxon>Pseudomonadota</taxon>
        <taxon>Gammaproteobacteria</taxon>
        <taxon>Thiotrichales</taxon>
        <taxon>Thiotrichaceae</taxon>
        <taxon>Thiomargarita</taxon>
    </lineage>
</organism>
<dbReference type="Pfam" id="PF01063">
    <property type="entry name" value="Aminotran_4"/>
    <property type="match status" value="1"/>
</dbReference>
<dbReference type="Gene3D" id="3.30.470.10">
    <property type="match status" value="1"/>
</dbReference>
<dbReference type="InterPro" id="IPR043132">
    <property type="entry name" value="BCAT-like_C"/>
</dbReference>
<dbReference type="SUPFAM" id="SSF56752">
    <property type="entry name" value="D-aminoacid aminotransferase-like PLP-dependent enzymes"/>
    <property type="match status" value="1"/>
</dbReference>
<proteinExistence type="predicted"/>
<dbReference type="InterPro" id="IPR043131">
    <property type="entry name" value="BCAT-like_N"/>
</dbReference>
<comment type="caution">
    <text evidence="1">The sequence shown here is derived from an EMBL/GenBank/DDBJ whole genome shotgun (WGS) entry which is preliminary data.</text>
</comment>
<dbReference type="Gene3D" id="3.20.10.10">
    <property type="entry name" value="D-amino Acid Aminotransferase, subunit A, domain 2"/>
    <property type="match status" value="1"/>
</dbReference>